<proteinExistence type="predicted"/>
<evidence type="ECO:0000313" key="2">
    <source>
        <dbReference type="Proteomes" id="UP000799753"/>
    </source>
</evidence>
<keyword evidence="2" id="KW-1185">Reference proteome</keyword>
<organism evidence="1 2">
    <name type="scientific">Massarina eburnea CBS 473.64</name>
    <dbReference type="NCBI Taxonomy" id="1395130"/>
    <lineage>
        <taxon>Eukaryota</taxon>
        <taxon>Fungi</taxon>
        <taxon>Dikarya</taxon>
        <taxon>Ascomycota</taxon>
        <taxon>Pezizomycotina</taxon>
        <taxon>Dothideomycetes</taxon>
        <taxon>Pleosporomycetidae</taxon>
        <taxon>Pleosporales</taxon>
        <taxon>Massarineae</taxon>
        <taxon>Massarinaceae</taxon>
        <taxon>Massarina</taxon>
    </lineage>
</organism>
<protein>
    <submittedName>
        <fullName evidence="1">Uncharacterized protein</fullName>
    </submittedName>
</protein>
<gene>
    <name evidence="1" type="ORF">P280DRAFT_214239</name>
</gene>
<dbReference type="Proteomes" id="UP000799753">
    <property type="component" value="Unassembled WGS sequence"/>
</dbReference>
<evidence type="ECO:0000313" key="1">
    <source>
        <dbReference type="EMBL" id="KAF2643658.1"/>
    </source>
</evidence>
<name>A0A6A6SB64_9PLEO</name>
<dbReference type="EMBL" id="MU006779">
    <property type="protein sequence ID" value="KAF2643658.1"/>
    <property type="molecule type" value="Genomic_DNA"/>
</dbReference>
<accession>A0A6A6SB64</accession>
<dbReference type="AlphaFoldDB" id="A0A6A6SB64"/>
<reference evidence="1" key="1">
    <citation type="journal article" date="2020" name="Stud. Mycol.">
        <title>101 Dothideomycetes genomes: a test case for predicting lifestyles and emergence of pathogens.</title>
        <authorList>
            <person name="Haridas S."/>
            <person name="Albert R."/>
            <person name="Binder M."/>
            <person name="Bloem J."/>
            <person name="Labutti K."/>
            <person name="Salamov A."/>
            <person name="Andreopoulos B."/>
            <person name="Baker S."/>
            <person name="Barry K."/>
            <person name="Bills G."/>
            <person name="Bluhm B."/>
            <person name="Cannon C."/>
            <person name="Castanera R."/>
            <person name="Culley D."/>
            <person name="Daum C."/>
            <person name="Ezra D."/>
            <person name="Gonzalez J."/>
            <person name="Henrissat B."/>
            <person name="Kuo A."/>
            <person name="Liang C."/>
            <person name="Lipzen A."/>
            <person name="Lutzoni F."/>
            <person name="Magnuson J."/>
            <person name="Mondo S."/>
            <person name="Nolan M."/>
            <person name="Ohm R."/>
            <person name="Pangilinan J."/>
            <person name="Park H.-J."/>
            <person name="Ramirez L."/>
            <person name="Alfaro M."/>
            <person name="Sun H."/>
            <person name="Tritt A."/>
            <person name="Yoshinaga Y."/>
            <person name="Zwiers L.-H."/>
            <person name="Turgeon B."/>
            <person name="Goodwin S."/>
            <person name="Spatafora J."/>
            <person name="Crous P."/>
            <person name="Grigoriev I."/>
        </authorList>
    </citation>
    <scope>NUCLEOTIDE SEQUENCE</scope>
    <source>
        <strain evidence="1">CBS 473.64</strain>
    </source>
</reference>
<sequence length="223" mass="25056">MLPHSAASSFFALHCSETIPINSRVVPACYIGRAYIHSRHDRQKAITGIPEPGQLTLFLRASIQNLCPMLLLPKTRRLRECIRKAARTCFCAFPKLPTPHSTLYRSRDLERPFYTKITLMQSTSSDVLAVLSSAFTISAACQRPHDYYGSGVSATIWANLALHAWGGCQMTMCPSYSTEYRIVSYKWCGLVSIRMRTRLSEGLSDSQDLELWVVSICLGISWN</sequence>